<feature type="compositionally biased region" description="Basic and acidic residues" evidence="3">
    <location>
        <begin position="579"/>
        <end position="600"/>
    </location>
</feature>
<keyword evidence="2" id="KW-0677">Repeat</keyword>
<feature type="compositionally biased region" description="Low complexity" evidence="3">
    <location>
        <begin position="482"/>
        <end position="499"/>
    </location>
</feature>
<dbReference type="Proteomes" id="UP000276991">
    <property type="component" value="Unassembled WGS sequence"/>
</dbReference>
<feature type="domain" description="BACK" evidence="4">
    <location>
        <begin position="192"/>
        <end position="264"/>
    </location>
</feature>
<evidence type="ECO:0000313" key="6">
    <source>
        <dbReference type="Proteomes" id="UP000276991"/>
    </source>
</evidence>
<name>A0A498SIW6_ACAVI</name>
<evidence type="ECO:0000256" key="1">
    <source>
        <dbReference type="ARBA" id="ARBA00022441"/>
    </source>
</evidence>
<proteinExistence type="predicted"/>
<reference evidence="5 6" key="1">
    <citation type="submission" date="2018-08" db="EMBL/GenBank/DDBJ databases">
        <authorList>
            <person name="Laetsch R D."/>
            <person name="Stevens L."/>
            <person name="Kumar S."/>
            <person name="Blaxter L. M."/>
        </authorList>
    </citation>
    <scope>NUCLEOTIDE SEQUENCE [LARGE SCALE GENOMIC DNA]</scope>
</reference>
<feature type="region of interest" description="Disordered" evidence="3">
    <location>
        <begin position="528"/>
        <end position="600"/>
    </location>
</feature>
<feature type="compositionally biased region" description="Polar residues" evidence="3">
    <location>
        <begin position="357"/>
        <end position="370"/>
    </location>
</feature>
<evidence type="ECO:0000256" key="2">
    <source>
        <dbReference type="ARBA" id="ARBA00022737"/>
    </source>
</evidence>
<dbReference type="PANTHER" id="PTHR45632">
    <property type="entry name" value="LD33804P"/>
    <property type="match status" value="1"/>
</dbReference>
<dbReference type="InterPro" id="IPR011705">
    <property type="entry name" value="BACK"/>
</dbReference>
<dbReference type="EMBL" id="UPTC01001067">
    <property type="protein sequence ID" value="VBB30991.1"/>
    <property type="molecule type" value="Genomic_DNA"/>
</dbReference>
<feature type="compositionally biased region" description="Polar residues" evidence="3">
    <location>
        <begin position="431"/>
        <end position="455"/>
    </location>
</feature>
<evidence type="ECO:0000256" key="3">
    <source>
        <dbReference type="SAM" id="MobiDB-lite"/>
    </source>
</evidence>
<dbReference type="InterPro" id="IPR011333">
    <property type="entry name" value="SKP1/BTB/POZ_sf"/>
</dbReference>
<accession>A0A498SIW6</accession>
<gene>
    <name evidence="5" type="ORF">NAV_LOCUS5782</name>
</gene>
<feature type="compositionally biased region" description="Polar residues" evidence="3">
    <location>
        <begin position="381"/>
        <end position="395"/>
    </location>
</feature>
<sequence>MWCGTTEQAQTRQLPLDVVWVVPGEIRKHFSQEQLQHERFGVSAYLNWSASHGLKNPVRIVLENGYSCCAPASLLAAFSEVLRKLILAQASQEQFSSGKEITIHLREIPSITNAGLFNVISYIQNGQIKFLETELENVLTAANDLRVISLVSSICEEMAIRILENTSSAITLLYIAVACLPPQSQHRNMVVDSAARKFPDVVMNAEFLKLSFEMLYALISSPVIQGAEWVMEIYKAVLYWLRNNTELIYFAPALLDNINFKLIINTIENRREIIQKSMEVSELGPIVQIFLMDAIYAQFLDDLTSPPSRNQSFSSSIYTISGVETVNAPTPNGGPLGLAPSPLGSYIIPPFNSRSPMTTKSISNETTASVDRNWRPAKQLPTGSGNSRNQPVGYQSNAMNCANYKAQEKTANNTGDTGRRLWSEVLANGPKYNSKSGNVSGEMSSSFQSNITPSATLPLKNSHDRAVITARNNPANMGPERSGPVHSGSVHGGPVHNGPIRLVHSSLPNSDSARGRLAFSYSTIVANGGGGGVDKDGTETAIASSPTFESVEVRTSSSQESTSSSKRRRKFEQIPLRTEPPKSRKELRKERQARERAEKK</sequence>
<feature type="region of interest" description="Disordered" evidence="3">
    <location>
        <begin position="357"/>
        <end position="395"/>
    </location>
</feature>
<dbReference type="Gene3D" id="1.25.40.420">
    <property type="match status" value="1"/>
</dbReference>
<evidence type="ECO:0000259" key="4">
    <source>
        <dbReference type="Pfam" id="PF07707"/>
    </source>
</evidence>
<evidence type="ECO:0000313" key="5">
    <source>
        <dbReference type="EMBL" id="VBB30991.1"/>
    </source>
</evidence>
<dbReference type="OrthoDB" id="5843599at2759"/>
<organism evidence="5 6">
    <name type="scientific">Acanthocheilonema viteae</name>
    <name type="common">Filarial nematode worm</name>
    <name type="synonym">Dipetalonema viteae</name>
    <dbReference type="NCBI Taxonomy" id="6277"/>
    <lineage>
        <taxon>Eukaryota</taxon>
        <taxon>Metazoa</taxon>
        <taxon>Ecdysozoa</taxon>
        <taxon>Nematoda</taxon>
        <taxon>Chromadorea</taxon>
        <taxon>Rhabditida</taxon>
        <taxon>Spirurina</taxon>
        <taxon>Spiruromorpha</taxon>
        <taxon>Filarioidea</taxon>
        <taxon>Onchocercidae</taxon>
        <taxon>Acanthocheilonema</taxon>
    </lineage>
</organism>
<keyword evidence="6" id="KW-1185">Reference proteome</keyword>
<feature type="region of interest" description="Disordered" evidence="3">
    <location>
        <begin position="429"/>
        <end position="507"/>
    </location>
</feature>
<dbReference type="STRING" id="6277.A0A498SIW6"/>
<dbReference type="CDD" id="cd18186">
    <property type="entry name" value="BTB_POZ_ZBTB_KLHL-like"/>
    <property type="match status" value="1"/>
</dbReference>
<keyword evidence="1" id="KW-0880">Kelch repeat</keyword>
<dbReference type="Pfam" id="PF07707">
    <property type="entry name" value="BACK"/>
    <property type="match status" value="1"/>
</dbReference>
<dbReference type="AlphaFoldDB" id="A0A498SIW6"/>
<protein>
    <recommendedName>
        <fullName evidence="4">BACK domain-containing protein</fullName>
    </recommendedName>
</protein>
<dbReference type="PANTHER" id="PTHR45632:SF3">
    <property type="entry name" value="KELCH-LIKE PROTEIN 32"/>
    <property type="match status" value="1"/>
</dbReference>
<dbReference type="Gene3D" id="3.30.710.10">
    <property type="entry name" value="Potassium Channel Kv1.1, Chain A"/>
    <property type="match status" value="1"/>
</dbReference>
<feature type="compositionally biased region" description="Low complexity" evidence="3">
    <location>
        <begin position="553"/>
        <end position="564"/>
    </location>
</feature>